<dbReference type="AlphaFoldDB" id="A0A645C8T4"/>
<evidence type="ECO:0000256" key="4">
    <source>
        <dbReference type="ARBA" id="ARBA00011738"/>
    </source>
</evidence>
<keyword evidence="11 14" id="KW-0456">Lyase</keyword>
<comment type="subunit">
    <text evidence="4">Homodimer.</text>
</comment>
<keyword evidence="9" id="KW-0071">Autoinducer synthesis</keyword>
<evidence type="ECO:0000256" key="6">
    <source>
        <dbReference type="ARBA" id="ARBA00015130"/>
    </source>
</evidence>
<dbReference type="NCBIfam" id="NF002604">
    <property type="entry name" value="PRK02260.1-4"/>
    <property type="match status" value="1"/>
</dbReference>
<dbReference type="EMBL" id="VSSQ01023995">
    <property type="protein sequence ID" value="MPM71264.1"/>
    <property type="molecule type" value="Genomic_DNA"/>
</dbReference>
<evidence type="ECO:0000256" key="2">
    <source>
        <dbReference type="ARBA" id="ARBA00001962"/>
    </source>
</evidence>
<evidence type="ECO:0000256" key="5">
    <source>
        <dbReference type="ARBA" id="ARBA00012240"/>
    </source>
</evidence>
<dbReference type="Pfam" id="PF02664">
    <property type="entry name" value="LuxS"/>
    <property type="match status" value="1"/>
</dbReference>
<dbReference type="InterPro" id="IPR011249">
    <property type="entry name" value="Metalloenz_LuxS/M16"/>
</dbReference>
<name>A0A645C8T4_9ZZZZ</name>
<dbReference type="GO" id="GO:0043768">
    <property type="term" value="F:S-ribosylhomocysteine lyase activity"/>
    <property type="evidence" value="ECO:0007669"/>
    <property type="project" value="UniProtKB-EC"/>
</dbReference>
<dbReference type="InterPro" id="IPR003815">
    <property type="entry name" value="S-ribosylhomocysteinase"/>
</dbReference>
<evidence type="ECO:0000256" key="9">
    <source>
        <dbReference type="ARBA" id="ARBA00022929"/>
    </source>
</evidence>
<evidence type="ECO:0000256" key="13">
    <source>
        <dbReference type="ARBA" id="ARBA00031777"/>
    </source>
</evidence>
<sequence length="151" mass="17185">MERIASFAVDHRKIREGIYISRTDGDIITFDLRMKRPNCGDVLETGDAHAIEHLGATYLRNSRHKDSVIYFGPMGCRTGFYLLTRNLSGQELIDLVVSCYAFIADFEGEIPGATEIECGNFRDMSLVGAKAEAEKYLSFIRRYGEDRLRYD</sequence>
<dbReference type="Gene3D" id="3.30.1360.80">
    <property type="entry name" value="S-ribosylhomocysteinase (LuxS)"/>
    <property type="match status" value="1"/>
</dbReference>
<evidence type="ECO:0000256" key="10">
    <source>
        <dbReference type="ARBA" id="ARBA00023004"/>
    </source>
</evidence>
<protein>
    <recommendedName>
        <fullName evidence="6">S-ribosylhomocysteine lyase</fullName>
        <ecNumber evidence="5">4.4.1.21</ecNumber>
    </recommendedName>
    <alternativeName>
        <fullName evidence="12">AI-2 synthesis protein</fullName>
    </alternativeName>
    <alternativeName>
        <fullName evidence="13">Autoinducer-2 production protein LuxS</fullName>
    </alternativeName>
</protein>
<organism evidence="14">
    <name type="scientific">bioreactor metagenome</name>
    <dbReference type="NCBI Taxonomy" id="1076179"/>
    <lineage>
        <taxon>unclassified sequences</taxon>
        <taxon>metagenomes</taxon>
        <taxon>ecological metagenomes</taxon>
    </lineage>
</organism>
<comment type="catalytic activity">
    <reaction evidence="1">
        <text>S-(5-deoxy-D-ribos-5-yl)-L-homocysteine = (S)-4,5-dihydroxypentane-2,3-dione + L-homocysteine</text>
        <dbReference type="Rhea" id="RHEA:17753"/>
        <dbReference type="ChEBI" id="CHEBI:29484"/>
        <dbReference type="ChEBI" id="CHEBI:58195"/>
        <dbReference type="ChEBI" id="CHEBI:58199"/>
        <dbReference type="EC" id="4.4.1.21"/>
    </reaction>
</comment>
<evidence type="ECO:0000256" key="8">
    <source>
        <dbReference type="ARBA" id="ARBA00022723"/>
    </source>
</evidence>
<dbReference type="SUPFAM" id="SSF63411">
    <property type="entry name" value="LuxS/MPP-like metallohydrolase"/>
    <property type="match status" value="1"/>
</dbReference>
<comment type="similarity">
    <text evidence="3">Belongs to the LuxS family.</text>
</comment>
<gene>
    <name evidence="14" type="primary">luxS_7</name>
    <name evidence="14" type="ORF">SDC9_118228</name>
</gene>
<dbReference type="InterPro" id="IPR037005">
    <property type="entry name" value="LuxS_sf"/>
</dbReference>
<evidence type="ECO:0000256" key="7">
    <source>
        <dbReference type="ARBA" id="ARBA00022654"/>
    </source>
</evidence>
<dbReference type="PRINTS" id="PR01487">
    <property type="entry name" value="LUXSPROTEIN"/>
</dbReference>
<dbReference type="EC" id="4.4.1.21" evidence="5"/>
<proteinExistence type="inferred from homology"/>
<evidence type="ECO:0000256" key="11">
    <source>
        <dbReference type="ARBA" id="ARBA00023239"/>
    </source>
</evidence>
<dbReference type="PANTHER" id="PTHR35799">
    <property type="entry name" value="S-RIBOSYLHOMOCYSTEINE LYASE"/>
    <property type="match status" value="1"/>
</dbReference>
<keyword evidence="7" id="KW-0673">Quorum sensing</keyword>
<evidence type="ECO:0000313" key="14">
    <source>
        <dbReference type="EMBL" id="MPM71264.1"/>
    </source>
</evidence>
<dbReference type="GO" id="GO:0005506">
    <property type="term" value="F:iron ion binding"/>
    <property type="evidence" value="ECO:0007669"/>
    <property type="project" value="InterPro"/>
</dbReference>
<evidence type="ECO:0000256" key="12">
    <source>
        <dbReference type="ARBA" id="ARBA00030600"/>
    </source>
</evidence>
<dbReference type="GO" id="GO:0009372">
    <property type="term" value="P:quorum sensing"/>
    <property type="evidence" value="ECO:0007669"/>
    <property type="project" value="UniProtKB-KW"/>
</dbReference>
<evidence type="ECO:0000256" key="3">
    <source>
        <dbReference type="ARBA" id="ARBA00007311"/>
    </source>
</evidence>
<keyword evidence="10" id="KW-0408">Iron</keyword>
<keyword evidence="8" id="KW-0479">Metal-binding</keyword>
<dbReference type="PANTHER" id="PTHR35799:SF1">
    <property type="entry name" value="S-RIBOSYLHOMOCYSTEINE LYASE"/>
    <property type="match status" value="1"/>
</dbReference>
<comment type="cofactor">
    <cofactor evidence="2">
        <name>Fe cation</name>
        <dbReference type="ChEBI" id="CHEBI:24875"/>
    </cofactor>
</comment>
<evidence type="ECO:0000256" key="1">
    <source>
        <dbReference type="ARBA" id="ARBA00000297"/>
    </source>
</evidence>
<reference evidence="14" key="1">
    <citation type="submission" date="2019-08" db="EMBL/GenBank/DDBJ databases">
        <authorList>
            <person name="Kucharzyk K."/>
            <person name="Murdoch R.W."/>
            <person name="Higgins S."/>
            <person name="Loffler F."/>
        </authorList>
    </citation>
    <scope>NUCLEOTIDE SEQUENCE</scope>
</reference>
<comment type="caution">
    <text evidence="14">The sequence shown here is derived from an EMBL/GenBank/DDBJ whole genome shotgun (WGS) entry which is preliminary data.</text>
</comment>
<accession>A0A645C8T4</accession>